<dbReference type="Gene3D" id="3.40.50.1580">
    <property type="entry name" value="Nucleoside phosphorylase domain"/>
    <property type="match status" value="1"/>
</dbReference>
<evidence type="ECO:0000256" key="1">
    <source>
        <dbReference type="ARBA" id="ARBA00002678"/>
    </source>
</evidence>
<evidence type="ECO:0000256" key="4">
    <source>
        <dbReference type="ARBA" id="ARBA00022676"/>
    </source>
</evidence>
<name>A0A430AMP5_9ENTE</name>
<comment type="function">
    <text evidence="1">The purine nucleoside phosphorylases catalyze the phosphorolytic breakdown of the N-glycosidic bond in the beta-(deoxy)ribonucleoside molecules, with the formation of the corresponding free purine bases and pentose-1-phosphate. Cleaves guanosine, inosine, 2'-deoxyguanosine and 2'-deoxyinosine.</text>
</comment>
<dbReference type="InterPro" id="IPR000845">
    <property type="entry name" value="Nucleoside_phosphorylase_d"/>
</dbReference>
<evidence type="ECO:0000259" key="9">
    <source>
        <dbReference type="Pfam" id="PF01048"/>
    </source>
</evidence>
<feature type="binding site" evidence="8">
    <location>
        <begin position="81"/>
        <end position="83"/>
    </location>
    <ligand>
        <name>phosphate</name>
        <dbReference type="ChEBI" id="CHEBI:43474"/>
    </ligand>
</feature>
<accession>A0A430AMP5</accession>
<dbReference type="NCBIfam" id="NF006054">
    <property type="entry name" value="PRK08202.1"/>
    <property type="match status" value="1"/>
</dbReference>
<feature type="binding site" evidence="8">
    <location>
        <position position="61"/>
    </location>
    <ligand>
        <name>phosphate</name>
        <dbReference type="ChEBI" id="CHEBI:43474"/>
    </ligand>
</feature>
<dbReference type="EC" id="2.4.2.1" evidence="7"/>
<feature type="domain" description="Nucleoside phosphorylase" evidence="9">
    <location>
        <begin position="23"/>
        <end position="269"/>
    </location>
</feature>
<dbReference type="OrthoDB" id="1523230at2"/>
<dbReference type="GO" id="GO:0005737">
    <property type="term" value="C:cytoplasm"/>
    <property type="evidence" value="ECO:0007669"/>
    <property type="project" value="TreeGrafter"/>
</dbReference>
<evidence type="ECO:0000313" key="11">
    <source>
        <dbReference type="Proteomes" id="UP000287605"/>
    </source>
</evidence>
<dbReference type="PANTHER" id="PTHR11904:SF9">
    <property type="entry name" value="PURINE NUCLEOSIDE PHOSPHORYLASE-RELATED"/>
    <property type="match status" value="1"/>
</dbReference>
<evidence type="ECO:0000256" key="6">
    <source>
        <dbReference type="ARBA" id="ARBA00048556"/>
    </source>
</evidence>
<reference evidence="10 11" key="1">
    <citation type="submission" date="2017-05" db="EMBL/GenBank/DDBJ databases">
        <title>Vagococcus spp. assemblies.</title>
        <authorList>
            <person name="Gulvik C.A."/>
        </authorList>
    </citation>
    <scope>NUCLEOTIDE SEQUENCE [LARGE SCALE GENOMIC DNA]</scope>
    <source>
        <strain evidence="10 11">CCUG 51432</strain>
    </source>
</reference>
<dbReference type="PIRSF" id="PIRSF000477">
    <property type="entry name" value="PurNPase"/>
    <property type="match status" value="1"/>
</dbReference>
<comment type="catalytic activity">
    <reaction evidence="6">
        <text>a purine 2'-deoxy-D-ribonucleoside + phosphate = a purine nucleobase + 2-deoxy-alpha-D-ribose 1-phosphate</text>
        <dbReference type="Rhea" id="RHEA:36431"/>
        <dbReference type="ChEBI" id="CHEBI:26386"/>
        <dbReference type="ChEBI" id="CHEBI:43474"/>
        <dbReference type="ChEBI" id="CHEBI:57259"/>
        <dbReference type="ChEBI" id="CHEBI:142361"/>
        <dbReference type="EC" id="2.4.2.1"/>
    </reaction>
</comment>
<feature type="binding site" evidence="8">
    <location>
        <position position="193"/>
    </location>
    <ligand>
        <name>a purine D-ribonucleoside</name>
        <dbReference type="ChEBI" id="CHEBI:142355"/>
    </ligand>
</feature>
<evidence type="ECO:0000313" key="10">
    <source>
        <dbReference type="EMBL" id="RSU09369.1"/>
    </source>
</evidence>
<keyword evidence="4 7" id="KW-0328">Glycosyltransferase</keyword>
<dbReference type="NCBIfam" id="TIGR01700">
    <property type="entry name" value="PNPH"/>
    <property type="match status" value="1"/>
</dbReference>
<comment type="caution">
    <text evidence="10">The sequence shown here is derived from an EMBL/GenBank/DDBJ whole genome shotgun (WGS) entry which is preliminary data.</text>
</comment>
<dbReference type="InterPro" id="IPR035994">
    <property type="entry name" value="Nucleoside_phosphorylase_sf"/>
</dbReference>
<evidence type="ECO:0000256" key="8">
    <source>
        <dbReference type="PIRSR" id="PIRSR000477-2"/>
    </source>
</evidence>
<organism evidence="10 11">
    <name type="scientific">Vagococcus elongatus</name>
    <dbReference type="NCBI Taxonomy" id="180344"/>
    <lineage>
        <taxon>Bacteria</taxon>
        <taxon>Bacillati</taxon>
        <taxon>Bacillota</taxon>
        <taxon>Bacilli</taxon>
        <taxon>Lactobacillales</taxon>
        <taxon>Enterococcaceae</taxon>
        <taxon>Vagococcus</taxon>
    </lineage>
</organism>
<feature type="binding site" evidence="8">
    <location>
        <position position="235"/>
    </location>
    <ligand>
        <name>a purine D-ribonucleoside</name>
        <dbReference type="ChEBI" id="CHEBI:142355"/>
    </ligand>
</feature>
<dbReference type="RefSeq" id="WP_126809914.1">
    <property type="nucleotide sequence ID" value="NZ_NGKA01000022.1"/>
</dbReference>
<dbReference type="Proteomes" id="UP000287605">
    <property type="component" value="Unassembled WGS sequence"/>
</dbReference>
<dbReference type="CDD" id="cd09009">
    <property type="entry name" value="PNP-EcPNPII_like"/>
    <property type="match status" value="1"/>
</dbReference>
<dbReference type="GO" id="GO:0009116">
    <property type="term" value="P:nucleoside metabolic process"/>
    <property type="evidence" value="ECO:0007669"/>
    <property type="project" value="InterPro"/>
</dbReference>
<feature type="binding site" evidence="8">
    <location>
        <position position="113"/>
    </location>
    <ligand>
        <name>phosphate</name>
        <dbReference type="ChEBI" id="CHEBI:43474"/>
    </ligand>
</feature>
<dbReference type="SUPFAM" id="SSF53167">
    <property type="entry name" value="Purine and uridine phosphorylases"/>
    <property type="match status" value="1"/>
</dbReference>
<dbReference type="EMBL" id="NGKA01000022">
    <property type="protein sequence ID" value="RSU09369.1"/>
    <property type="molecule type" value="Genomic_DNA"/>
</dbReference>
<dbReference type="InterPro" id="IPR011268">
    <property type="entry name" value="Purine_phosphorylase"/>
</dbReference>
<dbReference type="Pfam" id="PF01048">
    <property type="entry name" value="PNP_UDP_1"/>
    <property type="match status" value="1"/>
</dbReference>
<dbReference type="PANTHER" id="PTHR11904">
    <property type="entry name" value="METHYLTHIOADENOSINE/PURINE NUCLEOSIDE PHOSPHORYLASE"/>
    <property type="match status" value="1"/>
</dbReference>
<evidence type="ECO:0000256" key="3">
    <source>
        <dbReference type="ARBA" id="ARBA00006751"/>
    </source>
</evidence>
<feature type="binding site" evidence="8">
    <location>
        <position position="30"/>
    </location>
    <ligand>
        <name>phosphate</name>
        <dbReference type="ChEBI" id="CHEBI:43474"/>
    </ligand>
</feature>
<gene>
    <name evidence="10" type="ORF">CBF29_11740</name>
</gene>
<keyword evidence="11" id="KW-1185">Reference proteome</keyword>
<feature type="binding site" evidence="8">
    <location>
        <position position="212"/>
    </location>
    <ligand>
        <name>phosphate</name>
        <dbReference type="ChEBI" id="CHEBI:43474"/>
    </ligand>
</feature>
<dbReference type="UniPathway" id="UPA00606"/>
<dbReference type="GO" id="GO:0004731">
    <property type="term" value="F:purine-nucleoside phosphorylase activity"/>
    <property type="evidence" value="ECO:0007669"/>
    <property type="project" value="UniProtKB-EC"/>
</dbReference>
<evidence type="ECO:0000256" key="5">
    <source>
        <dbReference type="ARBA" id="ARBA00022679"/>
    </source>
</evidence>
<dbReference type="AlphaFoldDB" id="A0A430AMP5"/>
<protein>
    <recommendedName>
        <fullName evidence="7">Purine nucleoside phosphorylase</fullName>
        <ecNumber evidence="7">2.4.2.1</ecNumber>
    </recommendedName>
    <alternativeName>
        <fullName evidence="7">Inosine-guanosine phosphorylase</fullName>
    </alternativeName>
</protein>
<evidence type="ECO:0000256" key="7">
    <source>
        <dbReference type="PIRNR" id="PIRNR000477"/>
    </source>
</evidence>
<evidence type="ECO:0000256" key="2">
    <source>
        <dbReference type="ARBA" id="ARBA00005058"/>
    </source>
</evidence>
<dbReference type="InterPro" id="IPR011270">
    <property type="entry name" value="Pur_Nuc_Pase_Ino/Guo-sp"/>
</dbReference>
<keyword evidence="5 7" id="KW-0808">Transferase</keyword>
<comment type="pathway">
    <text evidence="2 7">Purine metabolism; purine nucleoside salvage.</text>
</comment>
<proteinExistence type="inferred from homology"/>
<sequence length="272" mass="29562">MSLKKQIEEAKDFILSKTSSKPEIGIILGSGLGSLADELENSTTIPYPQIPNFAKSQAEGHANELVIGELSGKTVIAMKGRFHYYEGFSPLEVTFPVHVMKALGITKLIVTNACGAVNTEFSPGDLMLITDHINLTANNPFIGTNDDTMGPRFIDVSEVYSKRLRKIATEIGESLEISLRQGVYAWWTGPAYETPAEVRMIRVLGADAVGMSTVPEALVARYYGIETLGISCLTNMATGILDQPLNHEEVIEVAARAKTSFISLIKNILAEV</sequence>
<comment type="similarity">
    <text evidence="3 7">Belongs to the PNP/MTAP phosphorylase family.</text>
</comment>
<dbReference type="NCBIfam" id="TIGR01697">
    <property type="entry name" value="PNPH-PUNA-XAPA"/>
    <property type="match status" value="1"/>
</dbReference>